<evidence type="ECO:0000256" key="4">
    <source>
        <dbReference type="ARBA" id="ARBA00022833"/>
    </source>
</evidence>
<dbReference type="AlphaFoldDB" id="A0A3Q4H2D1"/>
<feature type="domain" description="PHD-type" evidence="12">
    <location>
        <begin position="614"/>
        <end position="661"/>
    </location>
</feature>
<dbReference type="SUPFAM" id="SSF57845">
    <property type="entry name" value="B-box zinc-binding domain"/>
    <property type="match status" value="1"/>
</dbReference>
<evidence type="ECO:0000256" key="10">
    <source>
        <dbReference type="SAM" id="MobiDB-lite"/>
    </source>
</evidence>
<dbReference type="InterPro" id="IPR037372">
    <property type="entry name" value="TRIM66_Bbox1_Znf"/>
</dbReference>
<keyword evidence="6 9" id="KW-0103">Bromodomain</keyword>
<feature type="domain" description="Bromo" evidence="11">
    <location>
        <begin position="701"/>
        <end position="773"/>
    </location>
</feature>
<organism evidence="14 15">
    <name type="scientific">Neolamprologus brichardi</name>
    <name type="common">Fairy cichlid</name>
    <name type="synonym">Lamprologus brichardi</name>
    <dbReference type="NCBI Taxonomy" id="32507"/>
    <lineage>
        <taxon>Eukaryota</taxon>
        <taxon>Metazoa</taxon>
        <taxon>Chordata</taxon>
        <taxon>Craniata</taxon>
        <taxon>Vertebrata</taxon>
        <taxon>Euteleostomi</taxon>
        <taxon>Actinopterygii</taxon>
        <taxon>Neopterygii</taxon>
        <taxon>Teleostei</taxon>
        <taxon>Neoteleostei</taxon>
        <taxon>Acanthomorphata</taxon>
        <taxon>Ovalentaria</taxon>
        <taxon>Cichlomorphae</taxon>
        <taxon>Cichliformes</taxon>
        <taxon>Cichlidae</taxon>
        <taxon>African cichlids</taxon>
        <taxon>Pseudocrenilabrinae</taxon>
        <taxon>Lamprologini</taxon>
        <taxon>Neolamprologus</taxon>
    </lineage>
</organism>
<dbReference type="InterPro" id="IPR000315">
    <property type="entry name" value="Znf_B-box"/>
</dbReference>
<dbReference type="Pfam" id="PF00643">
    <property type="entry name" value="zf-B_box"/>
    <property type="match status" value="1"/>
</dbReference>
<dbReference type="STRING" id="32507.ENSNBRP00000016620"/>
<evidence type="ECO:0000256" key="1">
    <source>
        <dbReference type="ARBA" id="ARBA00004123"/>
    </source>
</evidence>
<dbReference type="PROSITE" id="PS50014">
    <property type="entry name" value="BROMODOMAIN_2"/>
    <property type="match status" value="1"/>
</dbReference>
<dbReference type="InterPro" id="IPR036427">
    <property type="entry name" value="Bromodomain-like_sf"/>
</dbReference>
<evidence type="ECO:0000256" key="2">
    <source>
        <dbReference type="ARBA" id="ARBA00022723"/>
    </source>
</evidence>
<dbReference type="Pfam" id="PF00439">
    <property type="entry name" value="Bromodomain"/>
    <property type="match status" value="1"/>
</dbReference>
<dbReference type="GO" id="GO:0005634">
    <property type="term" value="C:nucleus"/>
    <property type="evidence" value="ECO:0007669"/>
    <property type="project" value="UniProtKB-SubCell"/>
</dbReference>
<sequence>LFQSCSECTEPTLAQSLCTLCNKWLCYQCTDVHQHLRTPNTSQYMESHQQQRPSPGSYPWSLLMCHSHRQEPLELFCESCDLLCCSSCHLSSHKNHRSVLRCTAQGHCREGLVFTHTVIKIAHRKAENQIKMAKMIMMNELNKRANLLIEQLEGFQQRLEDQLQGAIEICGQLDHIQKFITWAMTHHCTSPVLFSRALISLQMQQLLEASHHSDSWSPVKIKFNWDASYWTKQISCLGKNQSVNARRLFLRTCFSRRNLLTQKKLSRHKRNRQLTVEGGNCAYPPGLACSSIMRPQPITCLTLPPVFHRGREPGCGYQACCEPQMCCLHGIHSQPDLPSLDKSQLDTTLYNSSCAQPAHISASQHQNQQIQRFWDQESSLQRPPPASPVPNRRHNQLSRSQASASQPQAADPQPHSQSKSYLSHHQHRKEVLPNTQARLSAERGRPNRRRGKLSTSRSLQQELSYTALERDPMSEESRVETHRVEETCGQIAVAERREMLDQELQQGRRSPVQQQQQQQQLLCLSGPVYDPTFQGETDSDVNSDQPPDSQGSVASELDVDSEPELTTDDPQPLRSDLDEEIGPGQRPLLIANPVVPGDTEEVQTEQDGTELESEDFCAVCLIGGDLLCCDRCPKVFHLSCHIPPLPTFPSGDWVCTLCRDVLQPDVEYNGDNEKASGENASANLLSPCDQKKCERLTLLILSNILSAPFQEPVSPLARHYYQIIKRPMDLSVIRAKLSKGNTQCYSSPDEFVADMYLMFRNCAKFNYPDSEVAQAGRSLEAFFTSNLKEVFPGRVFPMAEVDSDSDEYDEAYRTTESGFPWPERREQCHRKRKRRQSLKSRRNHF</sequence>
<feature type="domain" description="B box-type" evidence="13">
    <location>
        <begin position="60"/>
        <end position="101"/>
    </location>
</feature>
<keyword evidence="2" id="KW-0479">Metal-binding</keyword>
<dbReference type="InterPro" id="IPR019787">
    <property type="entry name" value="Znf_PHD-finger"/>
</dbReference>
<dbReference type="Pfam" id="PF25287">
    <property type="entry name" value="zf-B_box_Trim66"/>
    <property type="match status" value="1"/>
</dbReference>
<keyword evidence="15" id="KW-1185">Reference proteome</keyword>
<dbReference type="InterPro" id="IPR013083">
    <property type="entry name" value="Znf_RING/FYVE/PHD"/>
</dbReference>
<dbReference type="Gene3D" id="3.30.160.60">
    <property type="entry name" value="Classic Zinc Finger"/>
    <property type="match status" value="1"/>
</dbReference>
<dbReference type="InterPro" id="IPR001965">
    <property type="entry name" value="Znf_PHD"/>
</dbReference>
<dbReference type="CDD" id="cd05502">
    <property type="entry name" value="Bromo_tif1_like"/>
    <property type="match status" value="1"/>
</dbReference>
<feature type="compositionally biased region" description="Low complexity" evidence="10">
    <location>
        <begin position="397"/>
        <end position="418"/>
    </location>
</feature>
<evidence type="ECO:0000256" key="6">
    <source>
        <dbReference type="ARBA" id="ARBA00023117"/>
    </source>
</evidence>
<evidence type="ECO:0000256" key="3">
    <source>
        <dbReference type="ARBA" id="ARBA00022771"/>
    </source>
</evidence>
<evidence type="ECO:0000259" key="13">
    <source>
        <dbReference type="PROSITE" id="PS50119"/>
    </source>
</evidence>
<dbReference type="PROSITE" id="PS50119">
    <property type="entry name" value="ZF_BBOX"/>
    <property type="match status" value="1"/>
</dbReference>
<dbReference type="SMART" id="SM00249">
    <property type="entry name" value="PHD"/>
    <property type="match status" value="1"/>
</dbReference>
<feature type="compositionally biased region" description="Polar residues" evidence="10">
    <location>
        <begin position="453"/>
        <end position="464"/>
    </location>
</feature>
<keyword evidence="4" id="KW-0862">Zinc</keyword>
<dbReference type="InterPro" id="IPR011011">
    <property type="entry name" value="Znf_FYVE_PHD"/>
</dbReference>
<dbReference type="PANTHER" id="PTHR45915:SF7">
    <property type="entry name" value="TRIPARTITE MOTIF-CONTAINING PROTEIN 66"/>
    <property type="match status" value="1"/>
</dbReference>
<dbReference type="SMART" id="SM00297">
    <property type="entry name" value="BROMO"/>
    <property type="match status" value="1"/>
</dbReference>
<dbReference type="InterPro" id="IPR019786">
    <property type="entry name" value="Zinc_finger_PHD-type_CS"/>
</dbReference>
<feature type="region of interest" description="Disordered" evidence="10">
    <location>
        <begin position="527"/>
        <end position="608"/>
    </location>
</feature>
<evidence type="ECO:0000256" key="9">
    <source>
        <dbReference type="PROSITE-ProRule" id="PRU00035"/>
    </source>
</evidence>
<keyword evidence="7" id="KW-0539">Nucleus</keyword>
<dbReference type="SUPFAM" id="SSF47370">
    <property type="entry name" value="Bromodomain"/>
    <property type="match status" value="1"/>
</dbReference>
<reference evidence="14" key="2">
    <citation type="submission" date="2025-09" db="UniProtKB">
        <authorList>
            <consortium name="Ensembl"/>
        </authorList>
    </citation>
    <scope>IDENTIFICATION</scope>
</reference>
<evidence type="ECO:0000259" key="11">
    <source>
        <dbReference type="PROSITE" id="PS50014"/>
    </source>
</evidence>
<feature type="compositionally biased region" description="Polar residues" evidence="10">
    <location>
        <begin position="359"/>
        <end position="381"/>
    </location>
</feature>
<dbReference type="PROSITE" id="PS01359">
    <property type="entry name" value="ZF_PHD_1"/>
    <property type="match status" value="1"/>
</dbReference>
<protein>
    <submittedName>
        <fullName evidence="14">Tripartite motif containing 66</fullName>
    </submittedName>
</protein>
<feature type="compositionally biased region" description="Acidic residues" evidence="10">
    <location>
        <begin position="598"/>
        <end position="608"/>
    </location>
</feature>
<dbReference type="PROSITE" id="PS50016">
    <property type="entry name" value="ZF_PHD_2"/>
    <property type="match status" value="1"/>
</dbReference>
<evidence type="ECO:0000256" key="7">
    <source>
        <dbReference type="ARBA" id="ARBA00023242"/>
    </source>
</evidence>
<reference evidence="14" key="1">
    <citation type="submission" date="2025-08" db="UniProtKB">
        <authorList>
            <consortium name="Ensembl"/>
        </authorList>
    </citation>
    <scope>IDENTIFICATION</scope>
</reference>
<evidence type="ECO:0000256" key="8">
    <source>
        <dbReference type="PROSITE-ProRule" id="PRU00024"/>
    </source>
</evidence>
<feature type="compositionally biased region" description="Basic and acidic residues" evidence="10">
    <location>
        <begin position="468"/>
        <end position="486"/>
    </location>
</feature>
<dbReference type="FunFam" id="3.30.40.10:FF:000123">
    <property type="entry name" value="E3 ubiquitin-protein ligase TRIM33"/>
    <property type="match status" value="1"/>
</dbReference>
<feature type="region of interest" description="Disordered" evidence="10">
    <location>
        <begin position="359"/>
        <end position="486"/>
    </location>
</feature>
<dbReference type="Bgee" id="ENSNBRG00000012810">
    <property type="expression patterns" value="Expressed in brain and 3 other cell types or tissues"/>
</dbReference>
<dbReference type="PANTHER" id="PTHR45915">
    <property type="entry name" value="TRANSCRIPTION INTERMEDIARY FACTOR"/>
    <property type="match status" value="1"/>
</dbReference>
<dbReference type="OMA" id="HKNHRSV"/>
<evidence type="ECO:0000313" key="15">
    <source>
        <dbReference type="Proteomes" id="UP000261580"/>
    </source>
</evidence>
<dbReference type="InterPro" id="IPR001487">
    <property type="entry name" value="Bromodomain"/>
</dbReference>
<dbReference type="GO" id="GO:0008270">
    <property type="term" value="F:zinc ion binding"/>
    <property type="evidence" value="ECO:0007669"/>
    <property type="project" value="UniProtKB-KW"/>
</dbReference>
<dbReference type="GeneTree" id="ENSGT00940000159240"/>
<comment type="subcellular location">
    <subcellularLocation>
        <location evidence="1">Nucleus</location>
    </subcellularLocation>
</comment>
<dbReference type="Proteomes" id="UP000261580">
    <property type="component" value="Unassembled WGS sequence"/>
</dbReference>
<dbReference type="SUPFAM" id="SSF57903">
    <property type="entry name" value="FYVE/PHD zinc finger"/>
    <property type="match status" value="1"/>
</dbReference>
<proteinExistence type="predicted"/>
<keyword evidence="5" id="KW-0175">Coiled coil</keyword>
<dbReference type="Gene3D" id="3.30.40.10">
    <property type="entry name" value="Zinc/RING finger domain, C3HC4 (zinc finger)"/>
    <property type="match status" value="1"/>
</dbReference>
<feature type="compositionally biased region" description="Acidic residues" evidence="10">
    <location>
        <begin position="557"/>
        <end position="567"/>
    </location>
</feature>
<evidence type="ECO:0000313" key="14">
    <source>
        <dbReference type="Ensembl" id="ENSNBRP00000016620.1"/>
    </source>
</evidence>
<dbReference type="GO" id="GO:0000785">
    <property type="term" value="C:chromatin"/>
    <property type="evidence" value="ECO:0007669"/>
    <property type="project" value="TreeGrafter"/>
</dbReference>
<feature type="compositionally biased region" description="Polar residues" evidence="10">
    <location>
        <begin position="534"/>
        <end position="553"/>
    </location>
</feature>
<dbReference type="Ensembl" id="ENSNBRT00000017068.1">
    <property type="protein sequence ID" value="ENSNBRP00000016620.1"/>
    <property type="gene ID" value="ENSNBRG00000012810.1"/>
</dbReference>
<name>A0A3Q4H2D1_NEOBR</name>
<evidence type="ECO:0000256" key="5">
    <source>
        <dbReference type="ARBA" id="ARBA00023054"/>
    </source>
</evidence>
<dbReference type="Pfam" id="PF00628">
    <property type="entry name" value="PHD"/>
    <property type="match status" value="1"/>
</dbReference>
<accession>A0A3Q4H2D1</accession>
<keyword evidence="3 8" id="KW-0863">Zinc-finger</keyword>
<evidence type="ECO:0000259" key="12">
    <source>
        <dbReference type="PROSITE" id="PS50016"/>
    </source>
</evidence>
<dbReference type="Gene3D" id="1.20.920.10">
    <property type="entry name" value="Bromodomain-like"/>
    <property type="match status" value="1"/>
</dbReference>